<dbReference type="InterPro" id="IPR006311">
    <property type="entry name" value="TAT_signal"/>
</dbReference>
<dbReference type="Pfam" id="PF00384">
    <property type="entry name" value="Molybdopterin"/>
    <property type="match status" value="1"/>
</dbReference>
<evidence type="ECO:0000256" key="6">
    <source>
        <dbReference type="ARBA" id="ARBA00023002"/>
    </source>
</evidence>
<dbReference type="PANTHER" id="PTHR43742:SF9">
    <property type="entry name" value="TETRATHIONATE REDUCTASE SUBUNIT A"/>
    <property type="match status" value="1"/>
</dbReference>
<proteinExistence type="inferred from homology"/>
<evidence type="ECO:0000256" key="8">
    <source>
        <dbReference type="ARBA" id="ARBA00023014"/>
    </source>
</evidence>
<dbReference type="InterPro" id="IPR009010">
    <property type="entry name" value="Asp_de-COase-like_dom_sf"/>
</dbReference>
<keyword evidence="6" id="KW-0560">Oxidoreductase</keyword>
<dbReference type="PROSITE" id="PS51318">
    <property type="entry name" value="TAT"/>
    <property type="match status" value="1"/>
</dbReference>
<dbReference type="InterPro" id="IPR006963">
    <property type="entry name" value="Mopterin_OxRdtase_4Fe-4S_dom"/>
</dbReference>
<dbReference type="Gene3D" id="2.20.25.90">
    <property type="entry name" value="ADC-like domains"/>
    <property type="match status" value="1"/>
</dbReference>
<reference evidence="10 11" key="2">
    <citation type="submission" date="2019-05" db="EMBL/GenBank/DDBJ databases">
        <authorList>
            <person name="Suflita J.M."/>
            <person name="Marks C.R."/>
        </authorList>
    </citation>
    <scope>NUCLEOTIDE SEQUENCE [LARGE SCALE GENOMIC DNA]</scope>
    <source>
        <strain evidence="10 11">ALDC</strain>
    </source>
</reference>
<keyword evidence="7" id="KW-0408">Iron</keyword>
<keyword evidence="8" id="KW-0411">Iron-sulfur</keyword>
<comment type="similarity">
    <text evidence="1">Belongs to the prokaryotic molybdopterin-containing oxidoreductase family.</text>
</comment>
<keyword evidence="4" id="KW-0479">Metal-binding</keyword>
<evidence type="ECO:0000256" key="5">
    <source>
        <dbReference type="ARBA" id="ARBA00022729"/>
    </source>
</evidence>
<dbReference type="Gene3D" id="3.40.50.740">
    <property type="match status" value="1"/>
</dbReference>
<dbReference type="PROSITE" id="PS51669">
    <property type="entry name" value="4FE4S_MOW_BIS_MGD"/>
    <property type="match status" value="1"/>
</dbReference>
<reference evidence="10 11" key="1">
    <citation type="submission" date="2019-05" db="EMBL/GenBank/DDBJ databases">
        <title>The Complete Genome Sequence of the n-alkane-degrading Desulfoglaeba alkanexedens ALDC reveals multiple alkylsuccinate synthase gene clusters.</title>
        <authorList>
            <person name="Callaghan A.V."/>
            <person name="Davidova I.A."/>
            <person name="Duncan K.E."/>
            <person name="Morris B."/>
            <person name="McInerney M.J."/>
        </authorList>
    </citation>
    <scope>NUCLEOTIDE SEQUENCE [LARGE SCALE GENOMIC DNA]</scope>
    <source>
        <strain evidence="10 11">ALDC</strain>
    </source>
</reference>
<dbReference type="GO" id="GO:0051539">
    <property type="term" value="F:4 iron, 4 sulfur cluster binding"/>
    <property type="evidence" value="ECO:0007669"/>
    <property type="project" value="UniProtKB-KW"/>
</dbReference>
<organism evidence="10 11">
    <name type="scientific">Desulfoglaeba alkanexedens ALDC</name>
    <dbReference type="NCBI Taxonomy" id="980445"/>
    <lineage>
        <taxon>Bacteria</taxon>
        <taxon>Pseudomonadati</taxon>
        <taxon>Thermodesulfobacteriota</taxon>
        <taxon>Syntrophobacteria</taxon>
        <taxon>Syntrophobacterales</taxon>
        <taxon>Syntrophobacteraceae</taxon>
        <taxon>Desulfoglaeba</taxon>
    </lineage>
</organism>
<evidence type="ECO:0000256" key="4">
    <source>
        <dbReference type="ARBA" id="ARBA00022723"/>
    </source>
</evidence>
<dbReference type="SUPFAM" id="SSF50692">
    <property type="entry name" value="ADC-like"/>
    <property type="match status" value="1"/>
</dbReference>
<name>A0A4P8L1L1_9BACT</name>
<dbReference type="RefSeq" id="WP_137422755.1">
    <property type="nucleotide sequence ID" value="NZ_CP040098.1"/>
</dbReference>
<dbReference type="Gene3D" id="3.30.2070.10">
    <property type="entry name" value="Formate dehydrogenase/DMSO reductase"/>
    <property type="match status" value="1"/>
</dbReference>
<dbReference type="EMBL" id="CP040098">
    <property type="protein sequence ID" value="QCQ20785.1"/>
    <property type="molecule type" value="Genomic_DNA"/>
</dbReference>
<sequence>MSLGRRAFLQFAAGAVGGTLLTPIPWKLADDSAIWTQNWSWRPSPEPGDLTEKATVCRLCDGGCGIRVRLVNGRRAVYIKGNPKHPVNRGGLCPLGAAGLQLLYAPYRVQQPLKQTASRGDLGGFQPISWDDAMKELSTRLGALRSKGTPHSVAAVTGDSRSSMLPLWRQFLTSYGSPNLFTMPSEADSKAVAASLALGRPADIAFALERADYVLSFGAGLLEGWGSCGHMQSIYGSWREQRPGKPPVVLVQVEPRGSITASKADRWIPVNPGTEAALALGIAHVMVREKLYDLDFAAASAFGFEDWFDAWGTKRQGFKNFVLAAYKPAEVSGITGVDPQRIEELAREFARQERAVAVWGQDAGATPNNVYHDLAFLALNALKGNFKRGGLVGLMPEPPLGALPQPVLDAYASHGLSRDRLDRTAPQPPPLSANAFHAFLDVMAREPAYPVEVLLVHEANPAYALSENHLFADAAAKAGLVVSFSSFMDETAVMADLVLPNHAVFERLDDVIGVPGAPFAYYALAAPVLPPRYNTRHTGDVLLTLARFLGGTVAEGLPWESYESFLRERVQGLAAAYRGAVAKDATVQPGRLEAGAPVKTNFKDARDLWNQLQQGYCWYDAPADPMELLQTASGQYEFACQRLAEVLPPIPEDRFLMPQFAPLQPSGDPGEFPLLLMVYSEPALSDGFYANPPFMNKLLPDDLLLGNDLFAQVHPRTAATVGLTEGGRALIRTPRGEAAVRVHLNPAVRPETIAMVRGLGHTAYDEYIQGKGTNAGGLVEVQMDPITGLGTVWATRAQLRRA</sequence>
<feature type="domain" description="4Fe-4S Mo/W bis-MGD-type" evidence="9">
    <location>
        <begin position="50"/>
        <end position="107"/>
    </location>
</feature>
<evidence type="ECO:0000313" key="10">
    <source>
        <dbReference type="EMBL" id="QCQ20785.1"/>
    </source>
</evidence>
<dbReference type="Gene3D" id="3.40.228.10">
    <property type="entry name" value="Dimethylsulfoxide Reductase, domain 2"/>
    <property type="match status" value="1"/>
</dbReference>
<keyword evidence="3" id="KW-0500">Molybdenum</keyword>
<dbReference type="InterPro" id="IPR006656">
    <property type="entry name" value="Mopterin_OxRdtase"/>
</dbReference>
<keyword evidence="2" id="KW-0004">4Fe-4S</keyword>
<evidence type="ECO:0000259" key="9">
    <source>
        <dbReference type="PROSITE" id="PS51669"/>
    </source>
</evidence>
<evidence type="ECO:0000256" key="1">
    <source>
        <dbReference type="ARBA" id="ARBA00010312"/>
    </source>
</evidence>
<dbReference type="PANTHER" id="PTHR43742">
    <property type="entry name" value="TRIMETHYLAMINE-N-OXIDE REDUCTASE"/>
    <property type="match status" value="1"/>
</dbReference>
<gene>
    <name evidence="10" type="ORF">FDQ92_00325</name>
</gene>
<dbReference type="OrthoDB" id="9803192at2"/>
<dbReference type="Proteomes" id="UP000298602">
    <property type="component" value="Chromosome"/>
</dbReference>
<dbReference type="GO" id="GO:0046872">
    <property type="term" value="F:metal ion binding"/>
    <property type="evidence" value="ECO:0007669"/>
    <property type="project" value="UniProtKB-KW"/>
</dbReference>
<keyword evidence="11" id="KW-1185">Reference proteome</keyword>
<dbReference type="Gene3D" id="2.40.40.20">
    <property type="match status" value="1"/>
</dbReference>
<evidence type="ECO:0000313" key="11">
    <source>
        <dbReference type="Proteomes" id="UP000298602"/>
    </source>
</evidence>
<dbReference type="KEGG" id="dax:FDQ92_00325"/>
<accession>A0A4P8L1L1</accession>
<evidence type="ECO:0000256" key="3">
    <source>
        <dbReference type="ARBA" id="ARBA00022505"/>
    </source>
</evidence>
<dbReference type="Pfam" id="PF04879">
    <property type="entry name" value="Molybdop_Fe4S4"/>
    <property type="match status" value="1"/>
</dbReference>
<dbReference type="InterPro" id="IPR050612">
    <property type="entry name" value="Prok_Mopterin_Oxidored"/>
</dbReference>
<keyword evidence="5" id="KW-0732">Signal</keyword>
<evidence type="ECO:0000256" key="7">
    <source>
        <dbReference type="ARBA" id="ARBA00023004"/>
    </source>
</evidence>
<dbReference type="GO" id="GO:0016491">
    <property type="term" value="F:oxidoreductase activity"/>
    <property type="evidence" value="ECO:0007669"/>
    <property type="project" value="UniProtKB-KW"/>
</dbReference>
<dbReference type="Pfam" id="PF01568">
    <property type="entry name" value="Molydop_binding"/>
    <property type="match status" value="1"/>
</dbReference>
<protein>
    <recommendedName>
        <fullName evidence="9">4Fe-4S Mo/W bis-MGD-type domain-containing protein</fullName>
    </recommendedName>
</protein>
<dbReference type="InterPro" id="IPR006657">
    <property type="entry name" value="MoPterin_dinucl-bd_dom"/>
</dbReference>
<evidence type="ECO:0000256" key="2">
    <source>
        <dbReference type="ARBA" id="ARBA00022485"/>
    </source>
</evidence>
<dbReference type="GO" id="GO:0043546">
    <property type="term" value="F:molybdopterin cofactor binding"/>
    <property type="evidence" value="ECO:0007669"/>
    <property type="project" value="InterPro"/>
</dbReference>
<dbReference type="AlphaFoldDB" id="A0A4P8L1L1"/>
<dbReference type="SMART" id="SM00926">
    <property type="entry name" value="Molybdop_Fe4S4"/>
    <property type="match status" value="1"/>
</dbReference>
<dbReference type="SUPFAM" id="SSF53706">
    <property type="entry name" value="Formate dehydrogenase/DMSO reductase, domains 1-3"/>
    <property type="match status" value="1"/>
</dbReference>